<protein>
    <submittedName>
        <fullName evidence="3">Oxidoreductase</fullName>
    </submittedName>
</protein>
<dbReference type="GO" id="GO:0016491">
    <property type="term" value="F:oxidoreductase activity"/>
    <property type="evidence" value="ECO:0007669"/>
    <property type="project" value="UniProtKB-KW"/>
</dbReference>
<dbReference type="InterPro" id="IPR036812">
    <property type="entry name" value="NAD(P)_OxRdtase_dom_sf"/>
</dbReference>
<dbReference type="Proteomes" id="UP000681340">
    <property type="component" value="Unassembled WGS sequence"/>
</dbReference>
<keyword evidence="4" id="KW-1185">Reference proteome</keyword>
<name>A0A919S750_9ACTN</name>
<dbReference type="InterPro" id="IPR023210">
    <property type="entry name" value="NADP_OxRdtase_dom"/>
</dbReference>
<dbReference type="EMBL" id="BOQL01000011">
    <property type="protein sequence ID" value="GIM64480.1"/>
    <property type="molecule type" value="Genomic_DNA"/>
</dbReference>
<dbReference type="FunFam" id="3.20.20.100:FF:000004">
    <property type="entry name" value="Oxidoreductase, aldo/keto reductase"/>
    <property type="match status" value="1"/>
</dbReference>
<dbReference type="SUPFAM" id="SSF51430">
    <property type="entry name" value="NAD(P)-linked oxidoreductase"/>
    <property type="match status" value="1"/>
</dbReference>
<reference evidence="3" key="1">
    <citation type="submission" date="2021-03" db="EMBL/GenBank/DDBJ databases">
        <title>Whole genome shotgun sequence of Actinoplanes auranticolor NBRC 12245.</title>
        <authorList>
            <person name="Komaki H."/>
            <person name="Tamura T."/>
        </authorList>
    </citation>
    <scope>NUCLEOTIDE SEQUENCE</scope>
    <source>
        <strain evidence="3">NBRC 12245</strain>
    </source>
</reference>
<dbReference type="InterPro" id="IPR050523">
    <property type="entry name" value="AKR_Detox_Biosynth"/>
</dbReference>
<accession>A0A919S750</accession>
<evidence type="ECO:0000256" key="1">
    <source>
        <dbReference type="ARBA" id="ARBA00023002"/>
    </source>
</evidence>
<sequence>MRCLRGKWPRKTGSDWHLRPGRFLPSVVGMRYRFLGGTGLAVSELCLGAMGFGRESDEALSVRMLDHFAEAGGTFVDTSDAYNGGLSEEIVGRWLKGRDRQSVVVSTKVRWGPGGNREGLGRKHIRTAVEASLRRLGTDHIDLYHVHGWDPATGVEEVVRTLDNLVTSGKVRYLAVSNWSVRHVQQALDLAGRHGREPFVAVQALYNLLDREAEWELLPLAGEQKLGFLPWSPLRGGWLSGKYGRGVREPVPGTRIAEAGQRDNWQERWENYDNERTWTVLDALHSAARESGRAPAQVALNWLLRQPHVTAPVIGARTLDQLEANLGATGWDLDPDLVAGLTAASERRLPYPYEILAISGRSAGA</sequence>
<proteinExistence type="predicted"/>
<comment type="caution">
    <text evidence="3">The sequence shown here is derived from an EMBL/GenBank/DDBJ whole genome shotgun (WGS) entry which is preliminary data.</text>
</comment>
<evidence type="ECO:0000313" key="4">
    <source>
        <dbReference type="Proteomes" id="UP000681340"/>
    </source>
</evidence>
<dbReference type="GO" id="GO:0005829">
    <property type="term" value="C:cytosol"/>
    <property type="evidence" value="ECO:0007669"/>
    <property type="project" value="UniProtKB-ARBA"/>
</dbReference>
<evidence type="ECO:0000313" key="3">
    <source>
        <dbReference type="EMBL" id="GIM64480.1"/>
    </source>
</evidence>
<dbReference type="Gene3D" id="3.20.20.100">
    <property type="entry name" value="NADP-dependent oxidoreductase domain"/>
    <property type="match status" value="1"/>
</dbReference>
<dbReference type="PANTHER" id="PTHR43364:SF4">
    <property type="entry name" value="NAD(P)-LINKED OXIDOREDUCTASE SUPERFAMILY PROTEIN"/>
    <property type="match status" value="1"/>
</dbReference>
<organism evidence="3 4">
    <name type="scientific">Actinoplanes auranticolor</name>
    <dbReference type="NCBI Taxonomy" id="47988"/>
    <lineage>
        <taxon>Bacteria</taxon>
        <taxon>Bacillati</taxon>
        <taxon>Actinomycetota</taxon>
        <taxon>Actinomycetes</taxon>
        <taxon>Micromonosporales</taxon>
        <taxon>Micromonosporaceae</taxon>
        <taxon>Actinoplanes</taxon>
    </lineage>
</organism>
<dbReference type="Pfam" id="PF00248">
    <property type="entry name" value="Aldo_ket_red"/>
    <property type="match status" value="1"/>
</dbReference>
<keyword evidence="1" id="KW-0560">Oxidoreductase</keyword>
<dbReference type="AlphaFoldDB" id="A0A919S750"/>
<gene>
    <name evidence="3" type="ORF">Aau02nite_10630</name>
</gene>
<feature type="domain" description="NADP-dependent oxidoreductase" evidence="2">
    <location>
        <begin position="44"/>
        <end position="344"/>
    </location>
</feature>
<evidence type="ECO:0000259" key="2">
    <source>
        <dbReference type="Pfam" id="PF00248"/>
    </source>
</evidence>
<dbReference type="PANTHER" id="PTHR43364">
    <property type="entry name" value="NADH-SPECIFIC METHYLGLYOXAL REDUCTASE-RELATED"/>
    <property type="match status" value="1"/>
</dbReference>